<dbReference type="SUPFAM" id="SSF117281">
    <property type="entry name" value="Kelch motif"/>
    <property type="match status" value="1"/>
</dbReference>
<dbReference type="InterPro" id="IPR017096">
    <property type="entry name" value="BTB-kelch_protein"/>
</dbReference>
<dbReference type="AlphaFoldDB" id="W8BPR1"/>
<dbReference type="GO" id="GO:0003779">
    <property type="term" value="F:actin binding"/>
    <property type="evidence" value="ECO:0007669"/>
    <property type="project" value="UniProtKB-KW"/>
</dbReference>
<comment type="function">
    <text evidence="7">Probable substrate-specific adapter of an E3 ubiquitin-protein ligase complex which mediates the ubiquitination and subsequent proteasomal degradation of target proteins. May have a role in synapse differentiation and growth.</text>
</comment>
<dbReference type="PANTHER" id="PTHR24412:SF489">
    <property type="entry name" value="RING FINGER DOMAIN AND KELCH REPEAT-CONTAINING PROTEIN DDB_G0271372"/>
    <property type="match status" value="1"/>
</dbReference>
<dbReference type="PIRSF" id="PIRSF037037">
    <property type="entry name" value="Kelch-like_protein_gigaxonin"/>
    <property type="match status" value="1"/>
</dbReference>
<accession>W8BPR1</accession>
<dbReference type="Pfam" id="PF07707">
    <property type="entry name" value="BACK"/>
    <property type="match status" value="1"/>
</dbReference>
<dbReference type="InterPro" id="IPR015915">
    <property type="entry name" value="Kelch-typ_b-propeller"/>
</dbReference>
<organism evidence="9">
    <name type="scientific">Ceratitis capitata</name>
    <name type="common">Mediterranean fruit fly</name>
    <name type="synonym">Tephritis capitata</name>
    <dbReference type="NCBI Taxonomy" id="7213"/>
    <lineage>
        <taxon>Eukaryota</taxon>
        <taxon>Metazoa</taxon>
        <taxon>Ecdysozoa</taxon>
        <taxon>Arthropoda</taxon>
        <taxon>Hexapoda</taxon>
        <taxon>Insecta</taxon>
        <taxon>Pterygota</taxon>
        <taxon>Neoptera</taxon>
        <taxon>Endopterygota</taxon>
        <taxon>Diptera</taxon>
        <taxon>Brachycera</taxon>
        <taxon>Muscomorpha</taxon>
        <taxon>Tephritoidea</taxon>
        <taxon>Tephritidae</taxon>
        <taxon>Ceratitis</taxon>
        <taxon>Ceratitis</taxon>
    </lineage>
</organism>
<dbReference type="OrthoDB" id="7972411at2759"/>
<dbReference type="GO" id="GO:0016567">
    <property type="term" value="P:protein ubiquitination"/>
    <property type="evidence" value="ECO:0007669"/>
    <property type="project" value="UniProtKB-UniPathway"/>
</dbReference>
<proteinExistence type="evidence at transcript level"/>
<keyword evidence="6" id="KW-0009">Actin-binding</keyword>
<evidence type="ECO:0000256" key="7">
    <source>
        <dbReference type="ARBA" id="ARBA00043912"/>
    </source>
</evidence>
<dbReference type="PROSITE" id="PS50097">
    <property type="entry name" value="BTB"/>
    <property type="match status" value="1"/>
</dbReference>
<evidence type="ECO:0000256" key="4">
    <source>
        <dbReference type="ARBA" id="ARBA00022737"/>
    </source>
</evidence>
<keyword evidence="4" id="KW-0677">Repeat</keyword>
<dbReference type="InterPro" id="IPR000210">
    <property type="entry name" value="BTB/POZ_dom"/>
</dbReference>
<dbReference type="Gene3D" id="1.25.40.420">
    <property type="match status" value="1"/>
</dbReference>
<dbReference type="SUPFAM" id="SSF54695">
    <property type="entry name" value="POZ domain"/>
    <property type="match status" value="1"/>
</dbReference>
<sequence length="555" mass="62887">MGSSIAPSTPAEGGSKFNEKLLNGLRQFYDEQKLIDVTFKVSNPTVLIPAHRLILSAASIYFENLFSSNQVGTPLIEISDIDSDTFERLITFCYTGKTMITHDNAAKMLKAANILQLDDAAVDCVNFIFENITELSLGRVYVLERETQCERLRQKIREYEIQHFMEVKGSAEFLNFDYEKLKEIVESEDLNVTSEKDVFFAIKIWYEHDTVGRERHLPDLIGCLRLSQFDTNFILTNIQPLAGCESLALKTIVWVSQPLARTMVTLKFTEPRESLRTNLEEMTCLAVEISGGHTTSCLLRYNKTENKWMKYEDLDTQGVSQFGVILNDDNLIFTGGQRNEETNEVRSWNLRTKTWKQLPAMTHSRMNHSAALLDGKMYAIGGFNGRTSLASVEVFSSTGGWREVRNMNTPRLNAAVVTLNGNIFIMGGWNEVQSINSVERYDPTTDNWTYCANMNGSCIFPGAAVHKGFIYVVGVKGAERYDPQRDVWTKISLPTNSENPGCISLNNQLWAIGGWGYQQTDRSYVYDDESDRWMEKARLPNPGAYSCFIVPEAFL</sequence>
<evidence type="ECO:0000256" key="1">
    <source>
        <dbReference type="ARBA" id="ARBA00004906"/>
    </source>
</evidence>
<evidence type="ECO:0000259" key="8">
    <source>
        <dbReference type="PROSITE" id="PS50097"/>
    </source>
</evidence>
<dbReference type="EMBL" id="GAMC01007782">
    <property type="protein sequence ID" value="JAB98773.1"/>
    <property type="molecule type" value="mRNA"/>
</dbReference>
<dbReference type="InterPro" id="IPR011705">
    <property type="entry name" value="BACK"/>
</dbReference>
<keyword evidence="5" id="KW-0833">Ubl conjugation pathway</keyword>
<name>W8BPR1_CERCA</name>
<evidence type="ECO:0000256" key="3">
    <source>
        <dbReference type="ARBA" id="ARBA00022441"/>
    </source>
</evidence>
<reference evidence="9" key="1">
    <citation type="submission" date="2013-07" db="EMBL/GenBank/DDBJ databases">
        <authorList>
            <person name="Geib S."/>
        </authorList>
    </citation>
    <scope>NUCLEOTIDE SEQUENCE</scope>
</reference>
<dbReference type="Pfam" id="PF01344">
    <property type="entry name" value="Kelch_1"/>
    <property type="match status" value="3"/>
</dbReference>
<dbReference type="Gene3D" id="3.30.710.10">
    <property type="entry name" value="Potassium Channel Kv1.1, Chain A"/>
    <property type="match status" value="1"/>
</dbReference>
<dbReference type="Pfam" id="PF00651">
    <property type="entry name" value="BTB"/>
    <property type="match status" value="1"/>
</dbReference>
<protein>
    <recommendedName>
        <fullName evidence="2">Kelch-like protein diablo</fullName>
    </recommendedName>
</protein>
<dbReference type="PANTHER" id="PTHR24412">
    <property type="entry name" value="KELCH PROTEIN"/>
    <property type="match status" value="1"/>
</dbReference>
<dbReference type="SMART" id="SM00875">
    <property type="entry name" value="BACK"/>
    <property type="match status" value="1"/>
</dbReference>
<evidence type="ECO:0000313" key="9">
    <source>
        <dbReference type="EMBL" id="JAB98773.1"/>
    </source>
</evidence>
<evidence type="ECO:0000256" key="6">
    <source>
        <dbReference type="ARBA" id="ARBA00023203"/>
    </source>
</evidence>
<dbReference type="Gene3D" id="2.120.10.80">
    <property type="entry name" value="Kelch-type beta propeller"/>
    <property type="match status" value="1"/>
</dbReference>
<evidence type="ECO:0000256" key="2">
    <source>
        <dbReference type="ARBA" id="ARBA00013699"/>
    </source>
</evidence>
<evidence type="ECO:0000256" key="5">
    <source>
        <dbReference type="ARBA" id="ARBA00022786"/>
    </source>
</evidence>
<dbReference type="SMART" id="SM00612">
    <property type="entry name" value="Kelch"/>
    <property type="match status" value="4"/>
</dbReference>
<feature type="domain" description="BTB" evidence="8">
    <location>
        <begin position="35"/>
        <end position="102"/>
    </location>
</feature>
<dbReference type="SMART" id="SM00225">
    <property type="entry name" value="BTB"/>
    <property type="match status" value="1"/>
</dbReference>
<dbReference type="InterPro" id="IPR006652">
    <property type="entry name" value="Kelch_1"/>
</dbReference>
<keyword evidence="3" id="KW-0880">Kelch repeat</keyword>
<dbReference type="InterPro" id="IPR011333">
    <property type="entry name" value="SKP1/BTB/POZ_sf"/>
</dbReference>
<dbReference type="UniPathway" id="UPA00143"/>
<reference evidence="9" key="2">
    <citation type="journal article" date="2014" name="BMC Genomics">
        <title>A genomic perspective to assessing quality of mass-reared SIT flies used in Mediterranean fruit fly (Ceratitis capitata) eradication in California.</title>
        <authorList>
            <person name="Calla B."/>
            <person name="Hall B."/>
            <person name="Hou S."/>
            <person name="Geib S.M."/>
        </authorList>
    </citation>
    <scope>NUCLEOTIDE SEQUENCE</scope>
</reference>
<comment type="pathway">
    <text evidence="1">Protein modification; protein ubiquitination.</text>
</comment>
<gene>
    <name evidence="9" type="primary">KLHL5</name>
</gene>